<dbReference type="InterPro" id="IPR009061">
    <property type="entry name" value="DNA-bd_dom_put_sf"/>
</dbReference>
<organism evidence="3 4">
    <name type="scientific">Gracilibacillus salinarum</name>
    <dbReference type="NCBI Taxonomy" id="2932255"/>
    <lineage>
        <taxon>Bacteria</taxon>
        <taxon>Bacillati</taxon>
        <taxon>Bacillota</taxon>
        <taxon>Bacilli</taxon>
        <taxon>Bacillales</taxon>
        <taxon>Bacillaceae</taxon>
        <taxon>Gracilibacillus</taxon>
    </lineage>
</organism>
<evidence type="ECO:0000313" key="4">
    <source>
        <dbReference type="Proteomes" id="UP000831537"/>
    </source>
</evidence>
<dbReference type="EMBL" id="CP095071">
    <property type="protein sequence ID" value="UOQ87281.1"/>
    <property type="molecule type" value="Genomic_DNA"/>
</dbReference>
<evidence type="ECO:0000259" key="2">
    <source>
        <dbReference type="PROSITE" id="PS50937"/>
    </source>
</evidence>
<protein>
    <submittedName>
        <fullName evidence="3">MerR family transcriptional regulator</fullName>
    </submittedName>
</protein>
<dbReference type="PANTHER" id="PTHR30204:SF96">
    <property type="entry name" value="CHROMOSOME-ANCHORING PROTEIN RACA"/>
    <property type="match status" value="1"/>
</dbReference>
<dbReference type="SMART" id="SM00422">
    <property type="entry name" value="HTH_MERR"/>
    <property type="match status" value="1"/>
</dbReference>
<reference evidence="3 4" key="1">
    <citation type="submission" date="2022-04" db="EMBL/GenBank/DDBJ databases">
        <title>Gracilibacillus sp. isolated from saltern.</title>
        <authorList>
            <person name="Won M."/>
            <person name="Lee C.-M."/>
            <person name="Woen H.-Y."/>
            <person name="Kwon S.-W."/>
        </authorList>
    </citation>
    <scope>NUCLEOTIDE SEQUENCE [LARGE SCALE GENOMIC DNA]</scope>
    <source>
        <strain evidence="3 4">SSPM10-3</strain>
    </source>
</reference>
<sequence length="253" mass="29348">MHYFLTGEVAKRLNVSVRTIRYYDEIGLVVPTKKEENGKRFYTSEDILLLEKVLLLKSTSMPLNDIEKIINRMSTEMVLSVHKEQLVQNIRQLNESLDYTNTLINTLKLEGNIQWESLIPLLTEDPALNEARKNDTMEELFSKEEQKTLNEQLPKMESDSSEITKWINLIKRIELCLKEGKLPDSEEGKLIAEDTLILSNEMFNGDVELERKFWEARKSKDNSSDLNLYPVQEAVITFMENAIVCQQKDQISS</sequence>
<gene>
    <name evidence="3" type="ORF">MUN87_10515</name>
</gene>
<dbReference type="Gene3D" id="1.10.1660.10">
    <property type="match status" value="1"/>
</dbReference>
<dbReference type="InterPro" id="IPR047057">
    <property type="entry name" value="MerR_fam"/>
</dbReference>
<proteinExistence type="predicted"/>
<dbReference type="PROSITE" id="PS50937">
    <property type="entry name" value="HTH_MERR_2"/>
    <property type="match status" value="1"/>
</dbReference>
<dbReference type="PROSITE" id="PS00552">
    <property type="entry name" value="HTH_MERR_1"/>
    <property type="match status" value="1"/>
</dbReference>
<dbReference type="PANTHER" id="PTHR30204">
    <property type="entry name" value="REDOX-CYCLING DRUG-SENSING TRANSCRIPTIONAL ACTIVATOR SOXR"/>
    <property type="match status" value="1"/>
</dbReference>
<dbReference type="Pfam" id="PF13411">
    <property type="entry name" value="MerR_1"/>
    <property type="match status" value="1"/>
</dbReference>
<evidence type="ECO:0000313" key="3">
    <source>
        <dbReference type="EMBL" id="UOQ87281.1"/>
    </source>
</evidence>
<keyword evidence="4" id="KW-1185">Reference proteome</keyword>
<name>A0ABY4GSA5_9BACI</name>
<accession>A0ABY4GSA5</accession>
<dbReference type="RefSeq" id="WP_244747719.1">
    <property type="nucleotide sequence ID" value="NZ_CP095071.1"/>
</dbReference>
<dbReference type="Proteomes" id="UP000831537">
    <property type="component" value="Chromosome"/>
</dbReference>
<dbReference type="InterPro" id="IPR000551">
    <property type="entry name" value="MerR-type_HTH_dom"/>
</dbReference>
<dbReference type="SUPFAM" id="SSF46955">
    <property type="entry name" value="Putative DNA-binding domain"/>
    <property type="match status" value="1"/>
</dbReference>
<feature type="domain" description="HTH merR-type" evidence="2">
    <location>
        <begin position="3"/>
        <end position="72"/>
    </location>
</feature>
<evidence type="ECO:0000256" key="1">
    <source>
        <dbReference type="ARBA" id="ARBA00023125"/>
    </source>
</evidence>
<keyword evidence="1" id="KW-0238">DNA-binding</keyword>